<name>A0A5Q2RS76_9ACTN</name>
<dbReference type="InterPro" id="IPR005804">
    <property type="entry name" value="FA_desaturase_dom"/>
</dbReference>
<feature type="region of interest" description="Disordered" evidence="1">
    <location>
        <begin position="17"/>
        <end position="50"/>
    </location>
</feature>
<dbReference type="AlphaFoldDB" id="A0A5Q2RS76"/>
<feature type="domain" description="Fatty acid desaturase" evidence="3">
    <location>
        <begin position="121"/>
        <end position="378"/>
    </location>
</feature>
<dbReference type="KEGG" id="atq:GH723_17525"/>
<keyword evidence="2" id="KW-0472">Membrane</keyword>
<feature type="transmembrane region" description="Helical" evidence="2">
    <location>
        <begin position="259"/>
        <end position="283"/>
    </location>
</feature>
<feature type="transmembrane region" description="Helical" evidence="2">
    <location>
        <begin position="99"/>
        <end position="116"/>
    </location>
</feature>
<gene>
    <name evidence="4" type="ORF">GH723_17525</name>
</gene>
<dbReference type="PANTHER" id="PTHR32100">
    <property type="entry name" value="OMEGA-6 FATTY ACID DESATURASE, CHLOROPLASTIC"/>
    <property type="match status" value="1"/>
</dbReference>
<evidence type="ECO:0000259" key="3">
    <source>
        <dbReference type="Pfam" id="PF00487"/>
    </source>
</evidence>
<dbReference type="InterPro" id="IPR012171">
    <property type="entry name" value="Fatty_acid_desaturase"/>
</dbReference>
<reference evidence="4 5" key="1">
    <citation type="submission" date="2019-11" db="EMBL/GenBank/DDBJ databases">
        <authorList>
            <person name="He Y."/>
        </authorList>
    </citation>
    <scope>NUCLEOTIDE SEQUENCE [LARGE SCALE GENOMIC DNA]</scope>
    <source>
        <strain evidence="4 5">SCSIO 58843</strain>
    </source>
</reference>
<dbReference type="Pfam" id="PF00487">
    <property type="entry name" value="FA_desaturase"/>
    <property type="match status" value="1"/>
</dbReference>
<accession>A0A5Q2RS76</accession>
<dbReference type="GO" id="GO:0016491">
    <property type="term" value="F:oxidoreductase activity"/>
    <property type="evidence" value="ECO:0007669"/>
    <property type="project" value="InterPro"/>
</dbReference>
<keyword evidence="5" id="KW-1185">Reference proteome</keyword>
<dbReference type="Proteomes" id="UP000334019">
    <property type="component" value="Chromosome"/>
</dbReference>
<evidence type="ECO:0000313" key="4">
    <source>
        <dbReference type="EMBL" id="QGG96750.1"/>
    </source>
</evidence>
<dbReference type="EMBL" id="CP045851">
    <property type="protein sequence ID" value="QGG96750.1"/>
    <property type="molecule type" value="Genomic_DNA"/>
</dbReference>
<evidence type="ECO:0000313" key="5">
    <source>
        <dbReference type="Proteomes" id="UP000334019"/>
    </source>
</evidence>
<dbReference type="GO" id="GO:0006629">
    <property type="term" value="P:lipid metabolic process"/>
    <property type="evidence" value="ECO:0007669"/>
    <property type="project" value="InterPro"/>
</dbReference>
<protein>
    <submittedName>
        <fullName evidence="4">Fatty acid desaturase</fullName>
    </submittedName>
</protein>
<evidence type="ECO:0000256" key="2">
    <source>
        <dbReference type="SAM" id="Phobius"/>
    </source>
</evidence>
<organism evidence="4 5">
    <name type="scientific">Actinomarinicola tropica</name>
    <dbReference type="NCBI Taxonomy" id="2789776"/>
    <lineage>
        <taxon>Bacteria</taxon>
        <taxon>Bacillati</taxon>
        <taxon>Actinomycetota</taxon>
        <taxon>Acidimicrobiia</taxon>
        <taxon>Acidimicrobiales</taxon>
        <taxon>Iamiaceae</taxon>
        <taxon>Actinomarinicola</taxon>
    </lineage>
</organism>
<evidence type="ECO:0000256" key="1">
    <source>
        <dbReference type="SAM" id="MobiDB-lite"/>
    </source>
</evidence>
<proteinExistence type="predicted"/>
<keyword evidence="2" id="KW-0812">Transmembrane</keyword>
<feature type="transmembrane region" description="Helical" evidence="2">
    <location>
        <begin position="289"/>
        <end position="310"/>
    </location>
</feature>
<sequence length="416" mass="47150">MPTGGRPRRLLRLSDDACPARPQGTLDGAYLPVGRLCPNPSPPSARREDDELTLAAAAPETDDGSTTREGREGAGSLLPVIRAIPPEAYDNPTWRGLAYVLRDLAVYAAAVAGLLLTNHPLVVVPLWVLAGLAISGLFVVGHDAAHGALFASKRLNGVVGRLAMLPSFHVYEGWILGHNRVHHQYTVRQGFDFVWHPYTAEQYRAMSRFQRLRHRFEWSWLGAGAYYTREVWWNRMMVGEVPKRFVEPIHRDRRLVWSWFVVVVAATAAFGWVDGGSLLAAVWTPVKVVVVPFLAFQFIIGSVVHVHHIAPDIRWWPRREWTKFKGQMEGTTILRAAPGLNLFFHWIMVHIPHHVDVRIPMYRLELAAEAIKEAFPDTVHDEKLRFRDFIANTRVCKLYDFEAGHWLSYREALAEA</sequence>
<keyword evidence="2" id="KW-1133">Transmembrane helix</keyword>
<feature type="transmembrane region" description="Helical" evidence="2">
    <location>
        <begin position="122"/>
        <end position="145"/>
    </location>
</feature>